<protein>
    <submittedName>
        <fullName evidence="3">Ribosome-associated protein L7Ae-like protein</fullName>
    </submittedName>
</protein>
<dbReference type="Proteomes" id="UP000001283">
    <property type="component" value="Chromosome"/>
</dbReference>
<dbReference type="EMBL" id="CP003017">
    <property type="protein sequence ID" value="AEN91983.1"/>
    <property type="molecule type" value="Genomic_DNA"/>
</dbReference>
<evidence type="ECO:0000313" key="3">
    <source>
        <dbReference type="EMBL" id="AEN91983.1"/>
    </source>
</evidence>
<gene>
    <name evidence="3" type="ORF">BMWSH_5105</name>
</gene>
<name>A0A8D4BSC5_PRIMW</name>
<sequence>MEDMIMSYEKVLQADHIIVGTKQTVKALKKGTVKEVIIAEDADFYVTSIVAKTAQQENVPYTYVPSMRKLGQACRIEVNAATVAIIS</sequence>
<reference evidence="3 4" key="1">
    <citation type="journal article" date="2011" name="J. Bacteriol.">
        <title>Complete genome sequence of the industrial strain Bacillus megaterium WSH-002.</title>
        <authorList>
            <person name="Liu L."/>
            <person name="Li Y."/>
            <person name="Zhang J."/>
            <person name="Zou W."/>
            <person name="Zhou Z."/>
            <person name="Liu J."/>
            <person name="Li X."/>
            <person name="Wang L."/>
            <person name="Chen J."/>
        </authorList>
    </citation>
    <scope>NUCLEOTIDE SEQUENCE [LARGE SCALE GENOMIC DNA]</scope>
    <source>
        <strain evidence="3 4">WSH-002</strain>
    </source>
</reference>
<dbReference type="InterPro" id="IPR022991">
    <property type="entry name" value="Ribosomal_eL30_CS"/>
</dbReference>
<organism evidence="3 4">
    <name type="scientific">Priestia megaterium (strain WSH-002)</name>
    <name type="common">Bacillus megaterium</name>
    <dbReference type="NCBI Taxonomy" id="1006007"/>
    <lineage>
        <taxon>Bacteria</taxon>
        <taxon>Bacillati</taxon>
        <taxon>Bacillota</taxon>
        <taxon>Bacilli</taxon>
        <taxon>Bacillales</taxon>
        <taxon>Bacillaceae</taxon>
        <taxon>Priestia</taxon>
    </lineage>
</organism>
<dbReference type="PRINTS" id="PR00884">
    <property type="entry name" value="RIBOSOMALHS6"/>
</dbReference>
<feature type="domain" description="Ribosomal protein eL8/eL30/eS12/Gadd45" evidence="2">
    <location>
        <begin position="9"/>
        <end position="86"/>
    </location>
</feature>
<dbReference type="InterPro" id="IPR004038">
    <property type="entry name" value="Ribosomal_eL8/eL30/eS12/Gad45"/>
</dbReference>
<dbReference type="AlphaFoldDB" id="A0A8D4BSC5"/>
<evidence type="ECO:0000313" key="4">
    <source>
        <dbReference type="Proteomes" id="UP000001283"/>
    </source>
</evidence>
<dbReference type="PROSITE" id="PS00709">
    <property type="entry name" value="RIBOSOMAL_L30E_1"/>
    <property type="match status" value="1"/>
</dbReference>
<evidence type="ECO:0000259" key="2">
    <source>
        <dbReference type="Pfam" id="PF01248"/>
    </source>
</evidence>
<proteinExistence type="inferred from homology"/>
<evidence type="ECO:0000256" key="1">
    <source>
        <dbReference type="ARBA" id="ARBA00007326"/>
    </source>
</evidence>
<dbReference type="Gene3D" id="3.30.1330.30">
    <property type="match status" value="1"/>
</dbReference>
<dbReference type="SUPFAM" id="SSF55315">
    <property type="entry name" value="L30e-like"/>
    <property type="match status" value="1"/>
</dbReference>
<dbReference type="KEGG" id="bmh:BMWSH_5105"/>
<dbReference type="NCBIfam" id="NF010125">
    <property type="entry name" value="PRK13602.1"/>
    <property type="match status" value="1"/>
</dbReference>
<dbReference type="Pfam" id="PF01248">
    <property type="entry name" value="Ribosomal_L7Ae"/>
    <property type="match status" value="1"/>
</dbReference>
<comment type="similarity">
    <text evidence="1">Belongs to the eukaryotic ribosomal protein eL30 family.</text>
</comment>
<accession>A0A8D4BSC5</accession>
<dbReference type="InterPro" id="IPR029064">
    <property type="entry name" value="Ribosomal_eL30-like_sf"/>
</dbReference>